<proteinExistence type="predicted"/>
<keyword evidence="2" id="KW-1185">Reference proteome</keyword>
<gene>
    <name evidence="1" type="ORF">EVAR_59232_1</name>
</gene>
<sequence>MTEEVVPARHVGDLFVTTFFAEGRRIWLLFGAGRILSPVVAHTVIHLISPQKWPPAPFEHNRANAFSSARNAQNKLSPRKHHIRNTEAFVDGALRKAGARGGRGARAGAA</sequence>
<name>A0A4C1ZDY5_EUMVA</name>
<reference evidence="1 2" key="1">
    <citation type="journal article" date="2019" name="Commun. Biol.">
        <title>The bagworm genome reveals a unique fibroin gene that provides high tensile strength.</title>
        <authorList>
            <person name="Kono N."/>
            <person name="Nakamura H."/>
            <person name="Ohtoshi R."/>
            <person name="Tomita M."/>
            <person name="Numata K."/>
            <person name="Arakawa K."/>
        </authorList>
    </citation>
    <scope>NUCLEOTIDE SEQUENCE [LARGE SCALE GENOMIC DNA]</scope>
</reference>
<evidence type="ECO:0000313" key="2">
    <source>
        <dbReference type="Proteomes" id="UP000299102"/>
    </source>
</evidence>
<protein>
    <submittedName>
        <fullName evidence="1">Uncharacterized protein</fullName>
    </submittedName>
</protein>
<accession>A0A4C1ZDY5</accession>
<evidence type="ECO:0000313" key="1">
    <source>
        <dbReference type="EMBL" id="GBP86786.1"/>
    </source>
</evidence>
<dbReference type="Proteomes" id="UP000299102">
    <property type="component" value="Unassembled WGS sequence"/>
</dbReference>
<dbReference type="AlphaFoldDB" id="A0A4C1ZDY5"/>
<comment type="caution">
    <text evidence="1">The sequence shown here is derived from an EMBL/GenBank/DDBJ whole genome shotgun (WGS) entry which is preliminary data.</text>
</comment>
<organism evidence="1 2">
    <name type="scientific">Eumeta variegata</name>
    <name type="common">Bagworm moth</name>
    <name type="synonym">Eumeta japonica</name>
    <dbReference type="NCBI Taxonomy" id="151549"/>
    <lineage>
        <taxon>Eukaryota</taxon>
        <taxon>Metazoa</taxon>
        <taxon>Ecdysozoa</taxon>
        <taxon>Arthropoda</taxon>
        <taxon>Hexapoda</taxon>
        <taxon>Insecta</taxon>
        <taxon>Pterygota</taxon>
        <taxon>Neoptera</taxon>
        <taxon>Endopterygota</taxon>
        <taxon>Lepidoptera</taxon>
        <taxon>Glossata</taxon>
        <taxon>Ditrysia</taxon>
        <taxon>Tineoidea</taxon>
        <taxon>Psychidae</taxon>
        <taxon>Oiketicinae</taxon>
        <taxon>Eumeta</taxon>
    </lineage>
</organism>
<dbReference type="EMBL" id="BGZK01001816">
    <property type="protein sequence ID" value="GBP86786.1"/>
    <property type="molecule type" value="Genomic_DNA"/>
</dbReference>